<sequence length="467" mass="54203">MWLVQAQAGVCQDRLQQQQTVNSPLLQWERKSAQIMSWRLVMDRAQRKIVSTCLGNRWQCDQNVCLIQESLLNQVQLGHFSWTAQNYSKFWGRTLEDGINYRLGTLFPEKSVENMNEIFIKHRELPISFDAREQWPQLKEFSPPDQGDCGSSWAFSTTQVAVDRLAILSKGALKVELSVQQLLDCNQHKQKGCQGGFLDRAWWYFRKMGLVSIDCYPYTSGESLCAWLQQHNIQNDTPYRISNREKDIQTEIMTNGPVQATFLVHPDFFMYSGGVYRKLHNVDGHSSSAYHSVKILGWGEELGDNDQIQKYWVCSNSWGKDWGERGLFRIVRGENHCQIESFVRIYHQLYHFVFHLIPKLSNKMPSERAAKSIPIPIHRSASYSPSMMVNSKKYLSDRPQLLDCPRCKHHGETELTYVAGLFTWVSFLVILIAGVFILPLFFLWDVEHRCENCRAWIGTYRRIGKSV</sequence>
<keyword evidence="2" id="KW-1133">Transmembrane helix</keyword>
<dbReference type="SUPFAM" id="SSF54001">
    <property type="entry name" value="Cysteine proteinases"/>
    <property type="match status" value="1"/>
</dbReference>
<dbReference type="InterPro" id="IPR013128">
    <property type="entry name" value="Peptidase_C1A"/>
</dbReference>
<dbReference type="InterPro" id="IPR000668">
    <property type="entry name" value="Peptidase_C1A_C"/>
</dbReference>
<dbReference type="PROSITE" id="PS51837">
    <property type="entry name" value="LITAF"/>
    <property type="match status" value="1"/>
</dbReference>
<dbReference type="Pfam" id="PF00112">
    <property type="entry name" value="Peptidase_C1"/>
    <property type="match status" value="1"/>
</dbReference>
<dbReference type="Proteomes" id="UP000887574">
    <property type="component" value="Unplaced"/>
</dbReference>
<evidence type="ECO:0000256" key="2">
    <source>
        <dbReference type="SAM" id="Phobius"/>
    </source>
</evidence>
<dbReference type="GO" id="GO:0008234">
    <property type="term" value="F:cysteine-type peptidase activity"/>
    <property type="evidence" value="ECO:0007669"/>
    <property type="project" value="InterPro"/>
</dbReference>
<dbReference type="AlphaFoldDB" id="A0A915DUK6"/>
<keyword evidence="2" id="KW-0472">Membrane</keyword>
<feature type="domain" description="LITAF" evidence="3">
    <location>
        <begin position="384"/>
        <end position="462"/>
    </location>
</feature>
<dbReference type="Gene3D" id="3.90.70.10">
    <property type="entry name" value="Cysteine proteinases"/>
    <property type="match status" value="1"/>
</dbReference>
<comment type="similarity">
    <text evidence="1">Belongs to the peptidase C1 family.</text>
</comment>
<keyword evidence="4" id="KW-1185">Reference proteome</keyword>
<evidence type="ECO:0000313" key="4">
    <source>
        <dbReference type="Proteomes" id="UP000887574"/>
    </source>
</evidence>
<evidence type="ECO:0000313" key="5">
    <source>
        <dbReference type="WBParaSite" id="jg23831"/>
    </source>
</evidence>
<organism evidence="4 5">
    <name type="scientific">Ditylenchus dipsaci</name>
    <dbReference type="NCBI Taxonomy" id="166011"/>
    <lineage>
        <taxon>Eukaryota</taxon>
        <taxon>Metazoa</taxon>
        <taxon>Ecdysozoa</taxon>
        <taxon>Nematoda</taxon>
        <taxon>Chromadorea</taxon>
        <taxon>Rhabditida</taxon>
        <taxon>Tylenchina</taxon>
        <taxon>Tylenchomorpha</taxon>
        <taxon>Sphaerularioidea</taxon>
        <taxon>Anguinidae</taxon>
        <taxon>Anguininae</taxon>
        <taxon>Ditylenchus</taxon>
    </lineage>
</organism>
<dbReference type="CDD" id="cd02620">
    <property type="entry name" value="Peptidase_C1A_CathepsinB"/>
    <property type="match status" value="1"/>
</dbReference>
<name>A0A915DUK6_9BILA</name>
<feature type="transmembrane region" description="Helical" evidence="2">
    <location>
        <begin position="415"/>
        <end position="444"/>
    </location>
</feature>
<dbReference type="SMART" id="SM00645">
    <property type="entry name" value="Pept_C1"/>
    <property type="match status" value="1"/>
</dbReference>
<dbReference type="PANTHER" id="PTHR12411">
    <property type="entry name" value="CYSTEINE PROTEASE FAMILY C1-RELATED"/>
    <property type="match status" value="1"/>
</dbReference>
<dbReference type="PROSITE" id="PS00639">
    <property type="entry name" value="THIOL_PROTEASE_HIS"/>
    <property type="match status" value="1"/>
</dbReference>
<accession>A0A915DUK6</accession>
<dbReference type="Pfam" id="PF10601">
    <property type="entry name" value="zf-LITAF-like"/>
    <property type="match status" value="1"/>
</dbReference>
<dbReference type="InterPro" id="IPR025660">
    <property type="entry name" value="Pept_his_AS"/>
</dbReference>
<reference evidence="5" key="1">
    <citation type="submission" date="2022-11" db="UniProtKB">
        <authorList>
            <consortium name="WormBaseParasite"/>
        </authorList>
    </citation>
    <scope>IDENTIFICATION</scope>
</reference>
<dbReference type="InterPro" id="IPR006629">
    <property type="entry name" value="LITAF"/>
</dbReference>
<dbReference type="InterPro" id="IPR038765">
    <property type="entry name" value="Papain-like_cys_pep_sf"/>
</dbReference>
<proteinExistence type="inferred from homology"/>
<dbReference type="PRINTS" id="PR00705">
    <property type="entry name" value="PAPAIN"/>
</dbReference>
<keyword evidence="2" id="KW-0812">Transmembrane</keyword>
<evidence type="ECO:0000256" key="1">
    <source>
        <dbReference type="ARBA" id="ARBA00008455"/>
    </source>
</evidence>
<protein>
    <submittedName>
        <fullName evidence="5">LITAF domain-containing protein</fullName>
    </submittedName>
</protein>
<dbReference type="SMART" id="SM00714">
    <property type="entry name" value="LITAF"/>
    <property type="match status" value="1"/>
</dbReference>
<evidence type="ECO:0000259" key="3">
    <source>
        <dbReference type="PROSITE" id="PS51837"/>
    </source>
</evidence>
<dbReference type="GO" id="GO:0006508">
    <property type="term" value="P:proteolysis"/>
    <property type="evidence" value="ECO:0007669"/>
    <property type="project" value="InterPro"/>
</dbReference>
<dbReference type="WBParaSite" id="jg23831">
    <property type="protein sequence ID" value="jg23831"/>
    <property type="gene ID" value="jg23831"/>
</dbReference>